<name>A8IBV8_AZOC5</name>
<reference evidence="2" key="2">
    <citation type="submission" date="2007-04" db="EMBL/GenBank/DDBJ databases">
        <title>Complete genome sequence of the nitrogen-fixing bacterium Azorhizobium caulinodans ORS571.</title>
        <authorList>
            <person name="Lee K.B."/>
            <person name="Backer P.D."/>
            <person name="Aono T."/>
            <person name="Liu C.T."/>
            <person name="Suzuki S."/>
            <person name="Suzuki T."/>
            <person name="Kaneko T."/>
            <person name="Yamada M."/>
            <person name="Tabata S."/>
            <person name="Kupfer D.M."/>
            <person name="Najar F.Z."/>
            <person name="Wiley G.B."/>
            <person name="Roe B."/>
            <person name="Binnewies T."/>
            <person name="Ussery D."/>
            <person name="Vereecke D."/>
            <person name="Gevers D."/>
            <person name="Holsters M."/>
            <person name="Oyaizu H."/>
        </authorList>
    </citation>
    <scope>NUCLEOTIDE SEQUENCE [LARGE SCALE GENOMIC DNA]</scope>
    <source>
        <strain evidence="2">ATCC 43989 / DSM 5975 / JCM 20966 / LMG 6465 / NBRC 14845 / NCIMB 13405 / ORS 571</strain>
    </source>
</reference>
<dbReference type="STRING" id="438753.AZC_3125"/>
<reference evidence="1 2" key="6">
    <citation type="journal article" date="2011" name="Appl. Environ. Microbiol.">
        <title>Involvement of the azorhizobial chromosome partition gene (parA) in the onset of bacteroid differentiation during Sesbania rostrata stem nodule development.</title>
        <authorList>
            <person name="Liu CT."/>
            <person name="Lee KB."/>
            <person name="Wang YS."/>
            <person name="Peng MH."/>
            <person name="Lee KT."/>
            <person name="Suzuki S."/>
            <person name="Suzuki T."/>
            <person name="Oyaizu H."/>
        </authorList>
    </citation>
    <scope>NUCLEOTIDE SEQUENCE [LARGE SCALE GENOMIC DNA]</scope>
    <source>
        <strain evidence="2">ATCC 43989 / DSM 5975 / JCM 20966 / LMG 6465 / NBRC 14845 / NCIMB 13405 / ORS 571</strain>
    </source>
</reference>
<dbReference type="EMBL" id="AP009384">
    <property type="protein sequence ID" value="BAF89123.1"/>
    <property type="molecule type" value="Genomic_DNA"/>
</dbReference>
<sequence>MSRRRQEAGMGQAAERDVALAEPDARILALAGADRARIQGLLSAAAEHFTATGWRVMGVIEEIAADGEDVWLRDLVTGARHKLTQDLGPGAAGCTLDPAGLAAACALVQAAVDAWASEPQTQPAVVILSKFGRQEAEGRGLTHAFHAAVAADLPVLTSVSPTVAGQWEAFAGPLARIAPVEMAAVAGWQERLAPA</sequence>
<proteinExistence type="predicted"/>
<reference evidence="1 2" key="1">
    <citation type="journal article" date="2007" name="Appl. Environ. Microbiol.">
        <title>Rhizobial factors required for stem nodule maturation and maintenance in Sesbania rostrata-Azorhizobium caulinodans ORS571 symbiosis.</title>
        <authorList>
            <person name="Suzuki S."/>
            <person name="Aono T."/>
            <person name="Lee KB."/>
            <person name="Suzuki T."/>
            <person name="Liu CT."/>
            <person name="Miwa H."/>
            <person name="Wakao S."/>
            <person name="Iki T."/>
            <person name="Oyaizu H."/>
        </authorList>
    </citation>
    <scope>NUCLEOTIDE SEQUENCE [LARGE SCALE GENOMIC DNA]</scope>
    <source>
        <strain evidence="2">ATCC 43989 / DSM 5975 / JCM 20966 / LMG 6465 / NBRC 14845 / NCIMB 13405 / ORS 571</strain>
    </source>
</reference>
<reference evidence="1 2" key="4">
    <citation type="journal article" date="2009" name="Appl. Environ. Microbiol.">
        <title>Comparative genome-wide transcriptional profiling of Azorhizobium caulinodans ORS571 grown under free-living and symbiotic conditions.</title>
        <authorList>
            <person name="Tsukada S."/>
            <person name="Aono T."/>
            <person name="Akiba N."/>
            <person name="Lee KB."/>
            <person name="Liu CT."/>
            <person name="Toyazaki H."/>
            <person name="Oyaizu H."/>
        </authorList>
    </citation>
    <scope>NUCLEOTIDE SEQUENCE [LARGE SCALE GENOMIC DNA]</scope>
    <source>
        <strain evidence="2">ATCC 43989 / DSM 5975 / JCM 20966 / LMG 6465 / NBRC 14845 / NCIMB 13405 / ORS 571</strain>
    </source>
</reference>
<dbReference type="InterPro" id="IPR018912">
    <property type="entry name" value="DUF2478"/>
</dbReference>
<dbReference type="KEGG" id="azc:AZC_3125"/>
<reference evidence="1 2" key="3">
    <citation type="journal article" date="2008" name="BMC Genomics">
        <title>The genome of the versatile nitrogen fixer Azorhizobium caulinodans ORS571.</title>
        <authorList>
            <person name="Lee KB."/>
            <person name="Backer P.D."/>
            <person name="Aono T."/>
            <person name="Liu CT."/>
            <person name="Suzuki S."/>
            <person name="Suzuki T."/>
            <person name="Kaneko T."/>
            <person name="Yamada M."/>
            <person name="Tabata S."/>
            <person name="Kupfer D.M."/>
            <person name="Najar F.Z."/>
            <person name="Wiley G.B."/>
            <person name="Roe B."/>
            <person name="Binnewies T.T."/>
            <person name="Ussery D.W."/>
            <person name="D'Haeze W."/>
            <person name="Herder J.D."/>
            <person name="Gevers D."/>
            <person name="Vereecke D."/>
            <person name="Holsters M."/>
            <person name="Oyaizu H."/>
        </authorList>
    </citation>
    <scope>NUCLEOTIDE SEQUENCE [LARGE SCALE GENOMIC DNA]</scope>
    <source>
        <strain evidence="2">ATCC 43989 / DSM 5975 / JCM 20966 / LMG 6465 / NBRC 14845 / NCIMB 13405 / ORS 571</strain>
    </source>
</reference>
<dbReference type="eggNOG" id="COG1618">
    <property type="taxonomic scope" value="Bacteria"/>
</dbReference>
<protein>
    <recommendedName>
        <fullName evidence="3">DUF2478 domain-containing protein</fullName>
    </recommendedName>
</protein>
<reference evidence="1 2" key="5">
    <citation type="journal article" date="2010" name="Appl. Environ. Microbiol.">
        <title>phrR-like gene praR of Azorhizobium caulinodans ORS571 is essential for symbiosis with Sesbania rostrata and is involved in expression of reb genes.</title>
        <authorList>
            <person name="Akiba N."/>
            <person name="Aono T."/>
            <person name="Toyazaki H."/>
            <person name="Sato S."/>
            <person name="Oyaizu H."/>
        </authorList>
    </citation>
    <scope>NUCLEOTIDE SEQUENCE [LARGE SCALE GENOMIC DNA]</scope>
    <source>
        <strain evidence="2">ATCC 43989 / DSM 5975 / JCM 20966 / LMG 6465 / NBRC 14845 / NCIMB 13405 / ORS 571</strain>
    </source>
</reference>
<gene>
    <name evidence="1" type="ordered locus">AZC_3125</name>
</gene>
<dbReference type="AlphaFoldDB" id="A8IBV8"/>
<evidence type="ECO:0000313" key="2">
    <source>
        <dbReference type="Proteomes" id="UP000000270"/>
    </source>
</evidence>
<dbReference type="Pfam" id="PF10649">
    <property type="entry name" value="DUF2478"/>
    <property type="match status" value="1"/>
</dbReference>
<accession>A8IBV8</accession>
<keyword evidence="2" id="KW-1185">Reference proteome</keyword>
<dbReference type="Proteomes" id="UP000000270">
    <property type="component" value="Chromosome"/>
</dbReference>
<evidence type="ECO:0008006" key="3">
    <source>
        <dbReference type="Google" id="ProtNLM"/>
    </source>
</evidence>
<organism evidence="1 2">
    <name type="scientific">Azorhizobium caulinodans (strain ATCC 43989 / DSM 5975 / JCM 20966 / LMG 6465 / NBRC 14845 / NCIMB 13405 / ORS 571)</name>
    <dbReference type="NCBI Taxonomy" id="438753"/>
    <lineage>
        <taxon>Bacteria</taxon>
        <taxon>Pseudomonadati</taxon>
        <taxon>Pseudomonadota</taxon>
        <taxon>Alphaproteobacteria</taxon>
        <taxon>Hyphomicrobiales</taxon>
        <taxon>Xanthobacteraceae</taxon>
        <taxon>Azorhizobium</taxon>
    </lineage>
</organism>
<dbReference type="HOGENOM" id="CLU_106681_0_0_5"/>
<evidence type="ECO:0000313" key="1">
    <source>
        <dbReference type="EMBL" id="BAF89123.1"/>
    </source>
</evidence>